<gene>
    <name evidence="2" type="ORF">TCAP_07498</name>
</gene>
<proteinExistence type="predicted"/>
<dbReference type="Proteomes" id="UP000236621">
    <property type="component" value="Unassembled WGS sequence"/>
</dbReference>
<name>A0A2K3PU77_9HYPO</name>
<protein>
    <submittedName>
        <fullName evidence="2">Uncharacterized protein</fullName>
    </submittedName>
</protein>
<dbReference type="EMBL" id="NRSZ01001308">
    <property type="protein sequence ID" value="PNY18829.1"/>
    <property type="molecule type" value="Genomic_DNA"/>
</dbReference>
<evidence type="ECO:0000313" key="3">
    <source>
        <dbReference type="Proteomes" id="UP000236621"/>
    </source>
</evidence>
<dbReference type="OrthoDB" id="10580235at2759"/>
<feature type="region of interest" description="Disordered" evidence="1">
    <location>
        <begin position="29"/>
        <end position="53"/>
    </location>
</feature>
<dbReference type="AlphaFoldDB" id="A0A2K3PU77"/>
<evidence type="ECO:0000313" key="2">
    <source>
        <dbReference type="EMBL" id="PNY18829.1"/>
    </source>
</evidence>
<organism evidence="2 3">
    <name type="scientific">Tolypocladium capitatum</name>
    <dbReference type="NCBI Taxonomy" id="45235"/>
    <lineage>
        <taxon>Eukaryota</taxon>
        <taxon>Fungi</taxon>
        <taxon>Dikarya</taxon>
        <taxon>Ascomycota</taxon>
        <taxon>Pezizomycotina</taxon>
        <taxon>Sordariomycetes</taxon>
        <taxon>Hypocreomycetidae</taxon>
        <taxon>Hypocreales</taxon>
        <taxon>Ophiocordycipitaceae</taxon>
        <taxon>Tolypocladium</taxon>
    </lineage>
</organism>
<evidence type="ECO:0000256" key="1">
    <source>
        <dbReference type="SAM" id="MobiDB-lite"/>
    </source>
</evidence>
<reference evidence="2 3" key="1">
    <citation type="submission" date="2017-08" db="EMBL/GenBank/DDBJ databases">
        <title>Harnessing the power of phylogenomics to disentangle the directionality and signatures of interkingdom host jumping in the parasitic fungal genus Tolypocladium.</title>
        <authorList>
            <person name="Quandt C.A."/>
            <person name="Patterson W."/>
            <person name="Spatafora J.W."/>
        </authorList>
    </citation>
    <scope>NUCLEOTIDE SEQUENCE [LARGE SCALE GENOMIC DNA]</scope>
    <source>
        <strain evidence="2 3">CBS 113982</strain>
    </source>
</reference>
<accession>A0A2K3PU77</accession>
<comment type="caution">
    <text evidence="2">The sequence shown here is derived from an EMBL/GenBank/DDBJ whole genome shotgun (WGS) entry which is preliminary data.</text>
</comment>
<sequence>MASLIALDRQSPSSASRQWTLNEVISISSDAESDVDDRDEGDCDNGSYEPEVGESRLDDLLPSISAITASIATARRSRPEGIANLAEVIDDAEVAYPEGVVSSAIDHPSRLASTAPMLSATILSTTADSTLSRHPSI</sequence>
<feature type="compositionally biased region" description="Acidic residues" evidence="1">
    <location>
        <begin position="31"/>
        <end position="43"/>
    </location>
</feature>
<keyword evidence="3" id="KW-1185">Reference proteome</keyword>